<protein>
    <submittedName>
        <fullName evidence="2">Uncharacterized protein</fullName>
    </submittedName>
</protein>
<proteinExistence type="predicted"/>
<evidence type="ECO:0000313" key="2">
    <source>
        <dbReference type="EMBL" id="CAF0857071.1"/>
    </source>
</evidence>
<reference evidence="2" key="1">
    <citation type="submission" date="2021-02" db="EMBL/GenBank/DDBJ databases">
        <authorList>
            <person name="Nowell W R."/>
        </authorList>
    </citation>
    <scope>NUCLEOTIDE SEQUENCE</scope>
</reference>
<evidence type="ECO:0000313" key="3">
    <source>
        <dbReference type="Proteomes" id="UP000663845"/>
    </source>
</evidence>
<accession>A0A813WK60</accession>
<dbReference type="Proteomes" id="UP000663845">
    <property type="component" value="Unassembled WGS sequence"/>
</dbReference>
<evidence type="ECO:0000256" key="1">
    <source>
        <dbReference type="SAM" id="MobiDB-lite"/>
    </source>
</evidence>
<organism evidence="2 3">
    <name type="scientific">Adineta steineri</name>
    <dbReference type="NCBI Taxonomy" id="433720"/>
    <lineage>
        <taxon>Eukaryota</taxon>
        <taxon>Metazoa</taxon>
        <taxon>Spiralia</taxon>
        <taxon>Gnathifera</taxon>
        <taxon>Rotifera</taxon>
        <taxon>Eurotatoria</taxon>
        <taxon>Bdelloidea</taxon>
        <taxon>Adinetida</taxon>
        <taxon>Adinetidae</taxon>
        <taxon>Adineta</taxon>
    </lineage>
</organism>
<comment type="caution">
    <text evidence="2">The sequence shown here is derived from an EMBL/GenBank/DDBJ whole genome shotgun (WGS) entry which is preliminary data.</text>
</comment>
<sequence length="122" mass="13719">MNCFRSCRPESKQKLEEDESSVDPDNEEKFQQLLERLSPDDMQTAASVIQMTLLDASANALAKSKVRPKNKIPKHYTSNIKSMHKGLLKKLDLNDQKIFNAAIEQAKINGAQQPSLVESIYG</sequence>
<dbReference type="EMBL" id="CAJNOG010000055">
    <property type="protein sequence ID" value="CAF0857071.1"/>
    <property type="molecule type" value="Genomic_DNA"/>
</dbReference>
<feature type="region of interest" description="Disordered" evidence="1">
    <location>
        <begin position="1"/>
        <end position="27"/>
    </location>
</feature>
<gene>
    <name evidence="2" type="ORF">JYZ213_LOCUS8222</name>
</gene>
<dbReference type="AlphaFoldDB" id="A0A813WK60"/>
<feature type="compositionally biased region" description="Acidic residues" evidence="1">
    <location>
        <begin position="16"/>
        <end position="26"/>
    </location>
</feature>
<name>A0A813WK60_9BILA</name>